<protein>
    <submittedName>
        <fullName evidence="2">WD_REPEATS_REGION domain-containing protein</fullName>
    </submittedName>
</protein>
<organism evidence="1 2">
    <name type="scientific">Rhabditophanes sp. KR3021</name>
    <dbReference type="NCBI Taxonomy" id="114890"/>
    <lineage>
        <taxon>Eukaryota</taxon>
        <taxon>Metazoa</taxon>
        <taxon>Ecdysozoa</taxon>
        <taxon>Nematoda</taxon>
        <taxon>Chromadorea</taxon>
        <taxon>Rhabditida</taxon>
        <taxon>Tylenchina</taxon>
        <taxon>Panagrolaimomorpha</taxon>
        <taxon>Strongyloidoidea</taxon>
        <taxon>Alloionematidae</taxon>
        <taxon>Rhabditophanes</taxon>
    </lineage>
</organism>
<dbReference type="Proteomes" id="UP000095286">
    <property type="component" value="Unplaced"/>
</dbReference>
<proteinExistence type="predicted"/>
<name>A0AC35U5S6_9BILA</name>
<reference evidence="2" key="1">
    <citation type="submission" date="2016-11" db="UniProtKB">
        <authorList>
            <consortium name="WormBaseParasite"/>
        </authorList>
    </citation>
    <scope>IDENTIFICATION</scope>
    <source>
        <strain evidence="2">KR3021</strain>
    </source>
</reference>
<sequence>MGQETFRSNKISVVELDDSSNSLVLRHTLDHSFPATKVQFTPDGQSYYDLMGTTSDALRIFRISNEGKMTLLDTLHSSANLGYSGPYSSMDWNTYDPTIIGVSSNDSTCLIWQLETSQCVTISKAKVKSHLISNDKSVNEIGFMSKDTFVTASDDGSIRQFDIRDMKSSTILYDGGTEKTPLVRVQTNKKDGNLLGVLGSHSNKILIIDVRKPDRVYKTCVNPNAEINSIAWSPANKQLICSGSSDNQALIWQVKDELAEGTSTKTYNANAEISNVQWGPRHPQWISITFDKSVEILRV</sequence>
<evidence type="ECO:0000313" key="2">
    <source>
        <dbReference type="WBParaSite" id="RSKR_0000810800.1"/>
    </source>
</evidence>
<evidence type="ECO:0000313" key="1">
    <source>
        <dbReference type="Proteomes" id="UP000095286"/>
    </source>
</evidence>
<dbReference type="WBParaSite" id="RSKR_0000810800.1">
    <property type="protein sequence ID" value="RSKR_0000810800.1"/>
    <property type="gene ID" value="RSKR_0000810800"/>
</dbReference>
<accession>A0AC35U5S6</accession>